<dbReference type="Pfam" id="PF00352">
    <property type="entry name" value="TBP"/>
    <property type="match status" value="1"/>
</dbReference>
<dbReference type="SUPFAM" id="SSF55945">
    <property type="entry name" value="TATA-box binding protein-like"/>
    <property type="match status" value="1"/>
</dbReference>
<gene>
    <name evidence="5" type="ORF">ACFSAS_16040</name>
</gene>
<dbReference type="AlphaFoldDB" id="A0ABD6E052"/>
<accession>A0ABD6E052</accession>
<keyword evidence="2" id="KW-0677">Repeat</keyword>
<dbReference type="InterPro" id="IPR012295">
    <property type="entry name" value="TBP_dom_sf"/>
</dbReference>
<evidence type="ECO:0000256" key="3">
    <source>
        <dbReference type="ARBA" id="ARBA00023125"/>
    </source>
</evidence>
<dbReference type="Proteomes" id="UP001597092">
    <property type="component" value="Unassembled WGS sequence"/>
</dbReference>
<name>A0ABD6E052_9EURY</name>
<organism evidence="5 6">
    <name type="scientific">Halobellus litoreus</name>
    <dbReference type="NCBI Taxonomy" id="755310"/>
    <lineage>
        <taxon>Archaea</taxon>
        <taxon>Methanobacteriati</taxon>
        <taxon>Methanobacteriota</taxon>
        <taxon>Stenosarchaea group</taxon>
        <taxon>Halobacteria</taxon>
        <taxon>Halobacteriales</taxon>
        <taxon>Haloferacaceae</taxon>
        <taxon>Halobellus</taxon>
    </lineage>
</organism>
<protein>
    <recommendedName>
        <fullName evidence="7">Halobacterial output domain-containing protein</fullName>
    </recommendedName>
</protein>
<evidence type="ECO:0000256" key="2">
    <source>
        <dbReference type="ARBA" id="ARBA00022737"/>
    </source>
</evidence>
<evidence type="ECO:0000256" key="1">
    <source>
        <dbReference type="ARBA" id="ARBA00005560"/>
    </source>
</evidence>
<proteinExistence type="inferred from homology"/>
<dbReference type="Gene3D" id="3.30.310.10">
    <property type="entry name" value="TATA-Binding Protein"/>
    <property type="match status" value="1"/>
</dbReference>
<sequence>MTESEVEVVNIAALGTLEIEVDIEQIVEDAELPVANFDPEYNAAFFRFEEDGELIILYTSGKYILRGGDEFDRMYQVNSEFLPLRIT</sequence>
<dbReference type="RefSeq" id="WP_256309265.1">
    <property type="nucleotide sequence ID" value="NZ_JANHAW010000005.1"/>
</dbReference>
<comment type="similarity">
    <text evidence="1">Belongs to the TBP family.</text>
</comment>
<keyword evidence="4" id="KW-0804">Transcription</keyword>
<evidence type="ECO:0000313" key="6">
    <source>
        <dbReference type="Proteomes" id="UP001597092"/>
    </source>
</evidence>
<dbReference type="GO" id="GO:0003677">
    <property type="term" value="F:DNA binding"/>
    <property type="evidence" value="ECO:0007669"/>
    <property type="project" value="UniProtKB-KW"/>
</dbReference>
<evidence type="ECO:0008006" key="7">
    <source>
        <dbReference type="Google" id="ProtNLM"/>
    </source>
</evidence>
<reference evidence="5 6" key="1">
    <citation type="journal article" date="2019" name="Int. J. Syst. Evol. Microbiol.">
        <title>The Global Catalogue of Microorganisms (GCM) 10K type strain sequencing project: providing services to taxonomists for standard genome sequencing and annotation.</title>
        <authorList>
            <consortium name="The Broad Institute Genomics Platform"/>
            <consortium name="The Broad Institute Genome Sequencing Center for Infectious Disease"/>
            <person name="Wu L."/>
            <person name="Ma J."/>
        </authorList>
    </citation>
    <scope>NUCLEOTIDE SEQUENCE [LARGE SCALE GENOMIC DNA]</scope>
    <source>
        <strain evidence="5 6">CGMCC 1.10387</strain>
    </source>
</reference>
<dbReference type="InterPro" id="IPR000814">
    <property type="entry name" value="TBP"/>
</dbReference>
<comment type="caution">
    <text evidence="5">The sequence shown here is derived from an EMBL/GenBank/DDBJ whole genome shotgun (WGS) entry which is preliminary data.</text>
</comment>
<keyword evidence="6" id="KW-1185">Reference proteome</keyword>
<evidence type="ECO:0000313" key="5">
    <source>
        <dbReference type="EMBL" id="MFD1687112.1"/>
    </source>
</evidence>
<keyword evidence="3" id="KW-0238">DNA-binding</keyword>
<dbReference type="EMBL" id="JBHUDP010000008">
    <property type="protein sequence ID" value="MFD1687112.1"/>
    <property type="molecule type" value="Genomic_DNA"/>
</dbReference>
<evidence type="ECO:0000256" key="4">
    <source>
        <dbReference type="ARBA" id="ARBA00023163"/>
    </source>
</evidence>